<protein>
    <submittedName>
        <fullName evidence="2">Ribosomal-protein-alanine N-acetyltransferase</fullName>
        <ecNumber evidence="2">2.3.1.267</ecNumber>
    </submittedName>
</protein>
<keyword evidence="2" id="KW-0808">Transferase</keyword>
<keyword evidence="2" id="KW-0012">Acyltransferase</keyword>
<evidence type="ECO:0000259" key="1">
    <source>
        <dbReference type="PROSITE" id="PS51186"/>
    </source>
</evidence>
<accession>A0ABU0H049</accession>
<dbReference type="Pfam" id="PF13302">
    <property type="entry name" value="Acetyltransf_3"/>
    <property type="match status" value="1"/>
</dbReference>
<comment type="caution">
    <text evidence="2">The sequence shown here is derived from an EMBL/GenBank/DDBJ whole genome shotgun (WGS) entry which is preliminary data.</text>
</comment>
<reference evidence="2 3" key="1">
    <citation type="submission" date="2023-07" db="EMBL/GenBank/DDBJ databases">
        <title>Genomic Encyclopedia of Type Strains, Phase IV (KMG-IV): sequencing the most valuable type-strain genomes for metagenomic binning, comparative biology and taxonomic classification.</title>
        <authorList>
            <person name="Goeker M."/>
        </authorList>
    </citation>
    <scope>NUCLEOTIDE SEQUENCE [LARGE SCALE GENOMIC DNA]</scope>
    <source>
        <strain evidence="2 3">DSM 16419</strain>
    </source>
</reference>
<evidence type="ECO:0000313" key="3">
    <source>
        <dbReference type="Proteomes" id="UP001241988"/>
    </source>
</evidence>
<dbReference type="GO" id="GO:0008999">
    <property type="term" value="F:protein-N-terminal-alanine acetyltransferase activity"/>
    <property type="evidence" value="ECO:0007669"/>
    <property type="project" value="UniProtKB-EC"/>
</dbReference>
<dbReference type="InterPro" id="IPR000182">
    <property type="entry name" value="GNAT_dom"/>
</dbReference>
<dbReference type="PROSITE" id="PS51186">
    <property type="entry name" value="GNAT"/>
    <property type="match status" value="1"/>
</dbReference>
<dbReference type="SUPFAM" id="SSF55729">
    <property type="entry name" value="Acyl-CoA N-acyltransferases (Nat)"/>
    <property type="match status" value="1"/>
</dbReference>
<name>A0ABU0H049_9BACL</name>
<organism evidence="2 3">
    <name type="scientific">Planomicrobium stackebrandtii</name>
    <dbReference type="NCBI Taxonomy" id="253160"/>
    <lineage>
        <taxon>Bacteria</taxon>
        <taxon>Bacillati</taxon>
        <taxon>Bacillota</taxon>
        <taxon>Bacilli</taxon>
        <taxon>Bacillales</taxon>
        <taxon>Caryophanaceae</taxon>
        <taxon>Planomicrobium</taxon>
    </lineage>
</organism>
<dbReference type="Gene3D" id="3.40.630.30">
    <property type="match status" value="1"/>
</dbReference>
<feature type="domain" description="N-acetyltransferase" evidence="1">
    <location>
        <begin position="12"/>
        <end position="163"/>
    </location>
</feature>
<proteinExistence type="predicted"/>
<keyword evidence="3" id="KW-1185">Reference proteome</keyword>
<dbReference type="EC" id="2.3.1.267" evidence="2"/>
<dbReference type="InterPro" id="IPR016181">
    <property type="entry name" value="Acyl_CoA_acyltransferase"/>
</dbReference>
<evidence type="ECO:0000313" key="2">
    <source>
        <dbReference type="EMBL" id="MDQ0430180.1"/>
    </source>
</evidence>
<dbReference type="PANTHER" id="PTHR43415">
    <property type="entry name" value="SPERMIDINE N(1)-ACETYLTRANSFERASE"/>
    <property type="match status" value="1"/>
</dbReference>
<sequence>MFDGREEEMMNYIFQAMTQEQAEDIATNWHYNGEYSFYDMDADQEDLKEFLDAQKRNESYFIVTKNKEVIGFYSFNQITEDTIDIGLGMKPNLTGNGNGLEFLKNGLEFAKSKYNPKKITLSVATFNQRAIKVYKKVGFKEEGTFVQATNGSSFEFLKMVLLC</sequence>
<dbReference type="PANTHER" id="PTHR43415:SF3">
    <property type="entry name" value="GNAT-FAMILY ACETYLTRANSFERASE"/>
    <property type="match status" value="1"/>
</dbReference>
<dbReference type="Proteomes" id="UP001241988">
    <property type="component" value="Unassembled WGS sequence"/>
</dbReference>
<dbReference type="EMBL" id="JAUSWB010000007">
    <property type="protein sequence ID" value="MDQ0430180.1"/>
    <property type="molecule type" value="Genomic_DNA"/>
</dbReference>
<gene>
    <name evidence="2" type="ORF">QOZ98_003016</name>
</gene>